<dbReference type="Pfam" id="PF08240">
    <property type="entry name" value="ADH_N"/>
    <property type="match status" value="1"/>
</dbReference>
<sequence>MSTIIRKAQVTSFGDHTHVSIVKAEIPAPVAKEVQVKVLYSGMSGADINMRMGTYPMQKKAPLTLGYCLVGRVHVNGPGCSKFKPGDLVVCLSIYDAEADLANLPEKFLISVPNGLDLQQAVAMTLDWNTAYGMVNRCAKVSKGQRVFVHGLSGAVGHATFKLCQLNGAEVYGTASESNHAALREEGAIPFVYSNKDWIMAMNAIGGAHAVFDALGFESWDESFSILAPEGGHLVGYGGNLNMLQGGETRSVAPAVVKLLARNLVPFCPNKTTFFYIARDSSHFEAEVKACFDLVLAGKIHAPIKKVWTMEEIPEAHRTWTQTKGVGSVLIKIADDVTA</sequence>
<feature type="domain" description="Enoyl reductase (ER)" evidence="1">
    <location>
        <begin position="14"/>
        <end position="331"/>
    </location>
</feature>
<dbReference type="EMBL" id="MU002358">
    <property type="protein sequence ID" value="KAF2787120.1"/>
    <property type="molecule type" value="Genomic_DNA"/>
</dbReference>
<dbReference type="Pfam" id="PF13602">
    <property type="entry name" value="ADH_zinc_N_2"/>
    <property type="match status" value="1"/>
</dbReference>
<dbReference type="SUPFAM" id="SSF50129">
    <property type="entry name" value="GroES-like"/>
    <property type="match status" value="1"/>
</dbReference>
<evidence type="ECO:0000259" key="1">
    <source>
        <dbReference type="SMART" id="SM00829"/>
    </source>
</evidence>
<organism evidence="2 3">
    <name type="scientific">Melanomma pulvis-pyrius CBS 109.77</name>
    <dbReference type="NCBI Taxonomy" id="1314802"/>
    <lineage>
        <taxon>Eukaryota</taxon>
        <taxon>Fungi</taxon>
        <taxon>Dikarya</taxon>
        <taxon>Ascomycota</taxon>
        <taxon>Pezizomycotina</taxon>
        <taxon>Dothideomycetes</taxon>
        <taxon>Pleosporomycetidae</taxon>
        <taxon>Pleosporales</taxon>
        <taxon>Melanommataceae</taxon>
        <taxon>Melanomma</taxon>
    </lineage>
</organism>
<dbReference type="InterPro" id="IPR020843">
    <property type="entry name" value="ER"/>
</dbReference>
<dbReference type="CDD" id="cd08273">
    <property type="entry name" value="MDR8"/>
    <property type="match status" value="1"/>
</dbReference>
<dbReference type="GO" id="GO:0016491">
    <property type="term" value="F:oxidoreductase activity"/>
    <property type="evidence" value="ECO:0007669"/>
    <property type="project" value="InterPro"/>
</dbReference>
<reference evidence="2" key="1">
    <citation type="journal article" date="2020" name="Stud. Mycol.">
        <title>101 Dothideomycetes genomes: a test case for predicting lifestyles and emergence of pathogens.</title>
        <authorList>
            <person name="Haridas S."/>
            <person name="Albert R."/>
            <person name="Binder M."/>
            <person name="Bloem J."/>
            <person name="Labutti K."/>
            <person name="Salamov A."/>
            <person name="Andreopoulos B."/>
            <person name="Baker S."/>
            <person name="Barry K."/>
            <person name="Bills G."/>
            <person name="Bluhm B."/>
            <person name="Cannon C."/>
            <person name="Castanera R."/>
            <person name="Culley D."/>
            <person name="Daum C."/>
            <person name="Ezra D."/>
            <person name="Gonzalez J."/>
            <person name="Henrissat B."/>
            <person name="Kuo A."/>
            <person name="Liang C."/>
            <person name="Lipzen A."/>
            <person name="Lutzoni F."/>
            <person name="Magnuson J."/>
            <person name="Mondo S."/>
            <person name="Nolan M."/>
            <person name="Ohm R."/>
            <person name="Pangilinan J."/>
            <person name="Park H.-J."/>
            <person name="Ramirez L."/>
            <person name="Alfaro M."/>
            <person name="Sun H."/>
            <person name="Tritt A."/>
            <person name="Yoshinaga Y."/>
            <person name="Zwiers L.-H."/>
            <person name="Turgeon B."/>
            <person name="Goodwin S."/>
            <person name="Spatafora J."/>
            <person name="Crous P."/>
            <person name="Grigoriev I."/>
        </authorList>
    </citation>
    <scope>NUCLEOTIDE SEQUENCE</scope>
    <source>
        <strain evidence="2">CBS 109.77</strain>
    </source>
</reference>
<dbReference type="InterPro" id="IPR036291">
    <property type="entry name" value="NAD(P)-bd_dom_sf"/>
</dbReference>
<dbReference type="AlphaFoldDB" id="A0A6A6WSK5"/>
<gene>
    <name evidence="2" type="ORF">K505DRAFT_329885</name>
</gene>
<dbReference type="PANTHER" id="PTHR43677:SF4">
    <property type="entry name" value="QUINONE OXIDOREDUCTASE-LIKE PROTEIN 2"/>
    <property type="match status" value="1"/>
</dbReference>
<protein>
    <submittedName>
        <fullName evidence="2">GroES-like protein</fullName>
    </submittedName>
</protein>
<dbReference type="InterPro" id="IPR051397">
    <property type="entry name" value="Zn-ADH-like_protein"/>
</dbReference>
<evidence type="ECO:0000313" key="2">
    <source>
        <dbReference type="EMBL" id="KAF2787120.1"/>
    </source>
</evidence>
<evidence type="ECO:0000313" key="3">
    <source>
        <dbReference type="Proteomes" id="UP000799757"/>
    </source>
</evidence>
<dbReference type="Gene3D" id="3.90.180.10">
    <property type="entry name" value="Medium-chain alcohol dehydrogenases, catalytic domain"/>
    <property type="match status" value="1"/>
</dbReference>
<dbReference type="Gene3D" id="3.40.50.720">
    <property type="entry name" value="NAD(P)-binding Rossmann-like Domain"/>
    <property type="match status" value="1"/>
</dbReference>
<dbReference type="GO" id="GO:0005739">
    <property type="term" value="C:mitochondrion"/>
    <property type="evidence" value="ECO:0007669"/>
    <property type="project" value="TreeGrafter"/>
</dbReference>
<dbReference type="InterPro" id="IPR013154">
    <property type="entry name" value="ADH-like_N"/>
</dbReference>
<dbReference type="SMART" id="SM00829">
    <property type="entry name" value="PKS_ER"/>
    <property type="match status" value="1"/>
</dbReference>
<dbReference type="InterPro" id="IPR011032">
    <property type="entry name" value="GroES-like_sf"/>
</dbReference>
<dbReference type="Proteomes" id="UP000799757">
    <property type="component" value="Unassembled WGS sequence"/>
</dbReference>
<dbReference type="PANTHER" id="PTHR43677">
    <property type="entry name" value="SHORT-CHAIN DEHYDROGENASE/REDUCTASE"/>
    <property type="match status" value="1"/>
</dbReference>
<dbReference type="OrthoDB" id="203908at2759"/>
<keyword evidence="3" id="KW-1185">Reference proteome</keyword>
<name>A0A6A6WSK5_9PLEO</name>
<accession>A0A6A6WSK5</accession>
<proteinExistence type="predicted"/>
<dbReference type="SUPFAM" id="SSF51735">
    <property type="entry name" value="NAD(P)-binding Rossmann-fold domains"/>
    <property type="match status" value="1"/>
</dbReference>